<evidence type="ECO:0000256" key="3">
    <source>
        <dbReference type="ARBA" id="ARBA00005804"/>
    </source>
</evidence>
<dbReference type="SUPFAM" id="SSF47895">
    <property type="entry name" value="Transducin (alpha subunit), insertion domain"/>
    <property type="match status" value="1"/>
</dbReference>
<dbReference type="FunFam" id="3.40.50.300:FF:000733">
    <property type="entry name" value="Guanine nucleotide-binding protein alpha-1 subunit"/>
    <property type="match status" value="1"/>
</dbReference>
<dbReference type="GO" id="GO:0005737">
    <property type="term" value="C:cytoplasm"/>
    <property type="evidence" value="ECO:0007669"/>
    <property type="project" value="TreeGrafter"/>
</dbReference>
<evidence type="ECO:0000313" key="17">
    <source>
        <dbReference type="EMBL" id="VFU34445.1"/>
    </source>
</evidence>
<evidence type="ECO:0000256" key="13">
    <source>
        <dbReference type="ARBA" id="ARBA00023288"/>
    </source>
</evidence>
<evidence type="ECO:0000256" key="11">
    <source>
        <dbReference type="ARBA" id="ARBA00023139"/>
    </source>
</evidence>
<reference evidence="17" key="1">
    <citation type="submission" date="2019-03" db="EMBL/GenBank/DDBJ databases">
        <authorList>
            <person name="Mank J."/>
            <person name="Almeida P."/>
        </authorList>
    </citation>
    <scope>NUCLEOTIDE SEQUENCE</scope>
    <source>
        <strain evidence="17">78183</strain>
    </source>
</reference>
<dbReference type="PROSITE" id="PS51882">
    <property type="entry name" value="G_ALPHA"/>
    <property type="match status" value="1"/>
</dbReference>
<dbReference type="InterPro" id="IPR011025">
    <property type="entry name" value="GproteinA_insert"/>
</dbReference>
<keyword evidence="6 15" id="KW-0479">Metal-binding</keyword>
<proteinExistence type="inferred from homology"/>
<keyword evidence="12 16" id="KW-0807">Transducer</keyword>
<evidence type="ECO:0000256" key="2">
    <source>
        <dbReference type="ARBA" id="ARBA00003069"/>
    </source>
</evidence>
<dbReference type="FunFam" id="1.10.400.10:FF:000008">
    <property type="entry name" value="Guanine nucleotide-binding protein alpha-1 subunit"/>
    <property type="match status" value="1"/>
</dbReference>
<keyword evidence="13 16" id="KW-0449">Lipoprotein</keyword>
<keyword evidence="11 16" id="KW-0564">Palmitate</keyword>
<evidence type="ECO:0000256" key="10">
    <source>
        <dbReference type="ARBA" id="ARBA00023134"/>
    </source>
</evidence>
<dbReference type="GO" id="GO:0031683">
    <property type="term" value="F:G-protein beta/gamma-subunit complex binding"/>
    <property type="evidence" value="ECO:0007669"/>
    <property type="project" value="UniProtKB-UniRule"/>
</dbReference>
<evidence type="ECO:0000256" key="7">
    <source>
        <dbReference type="ARBA" id="ARBA00022741"/>
    </source>
</evidence>
<dbReference type="Gene3D" id="1.10.400.10">
    <property type="entry name" value="GI Alpha 1, domain 2-like"/>
    <property type="match status" value="1"/>
</dbReference>
<dbReference type="GO" id="GO:0005525">
    <property type="term" value="F:GTP binding"/>
    <property type="evidence" value="ECO:0007669"/>
    <property type="project" value="UniProtKB-UniRule"/>
</dbReference>
<comment type="domain">
    <text evidence="16">The helical domain is required for self-activation.</text>
</comment>
<dbReference type="InterPro" id="IPR027417">
    <property type="entry name" value="P-loop_NTPase"/>
</dbReference>
<comment type="subcellular location">
    <subcellularLocation>
        <location evidence="16">Cell membrane</location>
    </subcellularLocation>
</comment>
<evidence type="ECO:0000256" key="8">
    <source>
        <dbReference type="ARBA" id="ARBA00022801"/>
    </source>
</evidence>
<evidence type="ECO:0000256" key="9">
    <source>
        <dbReference type="ARBA" id="ARBA00022842"/>
    </source>
</evidence>
<comment type="subunit">
    <text evidence="4 16">G proteins are composed of 3 units; alpha, beta and gamma. The alpha chain contains the guanine nucleotide binding site.</text>
</comment>
<keyword evidence="10 14" id="KW-0342">GTP-binding</keyword>
<dbReference type="AlphaFoldDB" id="A0A6N2L0L6"/>
<keyword evidence="7 14" id="KW-0547">Nucleotide-binding</keyword>
<evidence type="ECO:0000256" key="4">
    <source>
        <dbReference type="ARBA" id="ARBA00011356"/>
    </source>
</evidence>
<keyword evidence="9 15" id="KW-0460">Magnesium</keyword>
<feature type="binding site" evidence="14">
    <location>
        <begin position="196"/>
        <end position="202"/>
    </location>
    <ligand>
        <name>GTP</name>
        <dbReference type="ChEBI" id="CHEBI:37565"/>
    </ligand>
</feature>
<dbReference type="PANTHER" id="PTHR10218">
    <property type="entry name" value="GTP-BINDING PROTEIN ALPHA SUBUNIT"/>
    <property type="match status" value="1"/>
</dbReference>
<organism evidence="17">
    <name type="scientific">Salix viminalis</name>
    <name type="common">Common osier</name>
    <name type="synonym">Basket willow</name>
    <dbReference type="NCBI Taxonomy" id="40686"/>
    <lineage>
        <taxon>Eukaryota</taxon>
        <taxon>Viridiplantae</taxon>
        <taxon>Streptophyta</taxon>
        <taxon>Embryophyta</taxon>
        <taxon>Tracheophyta</taxon>
        <taxon>Spermatophyta</taxon>
        <taxon>Magnoliopsida</taxon>
        <taxon>eudicotyledons</taxon>
        <taxon>Gunneridae</taxon>
        <taxon>Pentapetalae</taxon>
        <taxon>rosids</taxon>
        <taxon>fabids</taxon>
        <taxon>Malpighiales</taxon>
        <taxon>Salicaceae</taxon>
        <taxon>Saliceae</taxon>
        <taxon>Salix</taxon>
    </lineage>
</organism>
<comment type="similarity">
    <text evidence="3 16">Belongs to the G-alpha family.</text>
</comment>
<dbReference type="Gene3D" id="3.40.50.300">
    <property type="entry name" value="P-loop containing nucleotide triphosphate hydrolases"/>
    <property type="match status" value="1"/>
</dbReference>
<name>A0A6N2L0L6_SALVM</name>
<evidence type="ECO:0000256" key="1">
    <source>
        <dbReference type="ARBA" id="ARBA00001946"/>
    </source>
</evidence>
<evidence type="ECO:0000256" key="16">
    <source>
        <dbReference type="RuleBase" id="RU368109"/>
    </source>
</evidence>
<feature type="binding site" evidence="14">
    <location>
        <position position="364"/>
    </location>
    <ligand>
        <name>GTP</name>
        <dbReference type="ChEBI" id="CHEBI:37565"/>
    </ligand>
</feature>
<dbReference type="SUPFAM" id="SSF52540">
    <property type="entry name" value="P-loop containing nucleoside triphosphate hydrolases"/>
    <property type="match status" value="1"/>
</dbReference>
<dbReference type="GO" id="GO:0046872">
    <property type="term" value="F:metal ion binding"/>
    <property type="evidence" value="ECO:0007669"/>
    <property type="project" value="UniProtKB-UniRule"/>
</dbReference>
<dbReference type="GO" id="GO:0003924">
    <property type="term" value="F:GTPase activity"/>
    <property type="evidence" value="ECO:0007669"/>
    <property type="project" value="InterPro"/>
</dbReference>
<keyword evidence="16" id="KW-1003">Cell membrane</keyword>
<dbReference type="GO" id="GO:0010476">
    <property type="term" value="P:gibberellin mediated signaling pathway"/>
    <property type="evidence" value="ECO:0007669"/>
    <property type="project" value="UniProtKB-ARBA"/>
</dbReference>
<sequence length="392" mass="45462">MLSIITQNMGSLCSKQRRYNEADAEENAQAAEIERRIEQETKAEKHIQKLLLLGAGDSGKSTIFKQIKLLFQSGFDEAELKSYIPVIHANVYQTIKILHDGSKELAQNETDSLKYVISNENKDIGKKLSEIGGFLDHPPLTKELAQEIETLWRDAAVQETYACGNKLQVPDCTPYFMDNLQRLSDPNYIPTKDDVLYARVRTTGVVEIQFSPVGENKKSGEVYRLFDVGGQRNERRKWIHLFEGVTAVIFCAAISEYDQTLFEDENKNRMIETKELFEWVLKQPCFEKTSFMLFLNKFDIFEKKVLKAPLNVCEWFKDYQPVSAGKQEIEHAYEFVKKKFEELYFQSTTPDHVDRVFKIYRTTALDQKLVKKTFKLVDETLRRRNLFEAGLL</sequence>
<evidence type="ECO:0000256" key="6">
    <source>
        <dbReference type="ARBA" id="ARBA00022723"/>
    </source>
</evidence>
<feature type="binding site" evidence="15">
    <location>
        <position position="61"/>
    </location>
    <ligand>
        <name>Mg(2+)</name>
        <dbReference type="ChEBI" id="CHEBI:18420"/>
    </ligand>
</feature>
<evidence type="ECO:0000256" key="5">
    <source>
        <dbReference type="ARBA" id="ARBA00022707"/>
    </source>
</evidence>
<keyword evidence="5 16" id="KW-0519">Myristate</keyword>
<evidence type="ECO:0000256" key="15">
    <source>
        <dbReference type="PIRSR" id="PIRSR601019-2"/>
    </source>
</evidence>
<evidence type="ECO:0000256" key="12">
    <source>
        <dbReference type="ARBA" id="ARBA00023224"/>
    </source>
</evidence>
<feature type="binding site" evidence="14">
    <location>
        <begin position="227"/>
        <end position="231"/>
    </location>
    <ligand>
        <name>GTP</name>
        <dbReference type="ChEBI" id="CHEBI:37565"/>
    </ligand>
</feature>
<dbReference type="PRINTS" id="PR01242">
    <property type="entry name" value="GPROTEINAPLT"/>
</dbReference>
<keyword evidence="16" id="KW-0472">Membrane</keyword>
<dbReference type="GO" id="GO:0007188">
    <property type="term" value="P:adenylate cyclase-modulating G protein-coupled receptor signaling pathway"/>
    <property type="evidence" value="ECO:0007669"/>
    <property type="project" value="UniProtKB-UniRule"/>
</dbReference>
<dbReference type="InterPro" id="IPR002976">
    <property type="entry name" value="Plant_Gprotein_alpha"/>
</dbReference>
<dbReference type="EMBL" id="CAADRP010001001">
    <property type="protein sequence ID" value="VFU34445.1"/>
    <property type="molecule type" value="Genomic_DNA"/>
</dbReference>
<dbReference type="SMART" id="SM00275">
    <property type="entry name" value="G_alpha"/>
    <property type="match status" value="1"/>
</dbReference>
<protein>
    <recommendedName>
        <fullName evidence="16">Guanine nucleotide-binding protein alpha subunit</fullName>
        <shortName evidence="16">GP-alpha</shortName>
    </recommendedName>
</protein>
<dbReference type="PRINTS" id="PR00318">
    <property type="entry name" value="GPROTEINA"/>
</dbReference>
<keyword evidence="8" id="KW-0378">Hydrolase</keyword>
<feature type="binding site" evidence="15">
    <location>
        <position position="202"/>
    </location>
    <ligand>
        <name>Mg(2+)</name>
        <dbReference type="ChEBI" id="CHEBI:18420"/>
    </ligand>
</feature>
<gene>
    <name evidence="17" type="ORF">SVIM_LOCUS164828</name>
</gene>
<dbReference type="PANTHER" id="PTHR10218:SF302">
    <property type="entry name" value="GUANINE NUCLEOTIDE-BINDING PROTEIN ALPHA-5 SUBUNIT"/>
    <property type="match status" value="1"/>
</dbReference>
<dbReference type="GO" id="GO:0001664">
    <property type="term" value="F:G protein-coupled receptor binding"/>
    <property type="evidence" value="ECO:0007669"/>
    <property type="project" value="UniProtKB-UniRule"/>
</dbReference>
<comment type="cofactor">
    <cofactor evidence="1">
        <name>Mg(2+)</name>
        <dbReference type="ChEBI" id="CHEBI:18420"/>
    </cofactor>
</comment>
<comment type="function">
    <text evidence="2 16">Guanine nucleotide-binding proteins (G proteins) are involved as modulators or transducers in various transmembrane signaling systems.</text>
</comment>
<feature type="binding site" evidence="14">
    <location>
        <begin position="296"/>
        <end position="299"/>
    </location>
    <ligand>
        <name>GTP</name>
        <dbReference type="ChEBI" id="CHEBI:37565"/>
    </ligand>
</feature>
<dbReference type="Pfam" id="PF00503">
    <property type="entry name" value="G-alpha"/>
    <property type="match status" value="1"/>
</dbReference>
<accession>A0A6N2L0L6</accession>
<dbReference type="CDD" id="cd00066">
    <property type="entry name" value="G-alpha"/>
    <property type="match status" value="1"/>
</dbReference>
<dbReference type="InterPro" id="IPR001019">
    <property type="entry name" value="Gprotein_alpha_su"/>
</dbReference>
<dbReference type="GO" id="GO:0005834">
    <property type="term" value="C:heterotrimeric G-protein complex"/>
    <property type="evidence" value="ECO:0007669"/>
    <property type="project" value="UniProtKB-UniRule"/>
</dbReference>
<evidence type="ECO:0000256" key="14">
    <source>
        <dbReference type="PIRSR" id="PIRSR601019-1"/>
    </source>
</evidence>